<sequence>MNFKHHSTPKKSRVEGIINSLRQQGLLGANQLLTKEEVFRVHGEGILAAPGLDIEVSGRTVRRALREVNFRRYIAYDKEYRPKQIAALYCKSIQRQKTGTLLGSLTSVTLAGDLRARYSFSNGRGSGNALTVWWKERAGGKDMKRLHCWAAVGYEFKSDLAWYDVPSNSNGKMTMKVYRDQIMEPVVGSWLRAWRSFVLEEDNDSEHGGAKGCTTSPDFAPIEKAWQGPKQWVNQISQILKDYIESEGGLTGN</sequence>
<proteinExistence type="predicted"/>
<keyword evidence="2" id="KW-1185">Reference proteome</keyword>
<dbReference type="GeneID" id="87832542"/>
<evidence type="ECO:0000313" key="2">
    <source>
        <dbReference type="Proteomes" id="UP001302602"/>
    </source>
</evidence>
<organism evidence="1 2">
    <name type="scientific">Parathielavia appendiculata</name>
    <dbReference type="NCBI Taxonomy" id="2587402"/>
    <lineage>
        <taxon>Eukaryota</taxon>
        <taxon>Fungi</taxon>
        <taxon>Dikarya</taxon>
        <taxon>Ascomycota</taxon>
        <taxon>Pezizomycotina</taxon>
        <taxon>Sordariomycetes</taxon>
        <taxon>Sordariomycetidae</taxon>
        <taxon>Sordariales</taxon>
        <taxon>Chaetomiaceae</taxon>
        <taxon>Parathielavia</taxon>
    </lineage>
</organism>
<accession>A0AAN6YZD9</accession>
<dbReference type="GO" id="GO:0003676">
    <property type="term" value="F:nucleic acid binding"/>
    <property type="evidence" value="ECO:0007669"/>
    <property type="project" value="InterPro"/>
</dbReference>
<dbReference type="Proteomes" id="UP001302602">
    <property type="component" value="Unassembled WGS sequence"/>
</dbReference>
<protein>
    <submittedName>
        <fullName evidence="1">Uncharacterized protein</fullName>
    </submittedName>
</protein>
<dbReference type="Gene3D" id="3.30.420.10">
    <property type="entry name" value="Ribonuclease H-like superfamily/Ribonuclease H"/>
    <property type="match status" value="1"/>
</dbReference>
<dbReference type="AlphaFoldDB" id="A0AAN6YZD9"/>
<dbReference type="RefSeq" id="XP_062643539.1">
    <property type="nucleotide sequence ID" value="XM_062795774.1"/>
</dbReference>
<evidence type="ECO:0000313" key="1">
    <source>
        <dbReference type="EMBL" id="KAK4119766.1"/>
    </source>
</evidence>
<name>A0AAN6YZD9_9PEZI</name>
<comment type="caution">
    <text evidence="1">The sequence shown here is derived from an EMBL/GenBank/DDBJ whole genome shotgun (WGS) entry which is preliminary data.</text>
</comment>
<dbReference type="EMBL" id="MU853245">
    <property type="protein sequence ID" value="KAK4119766.1"/>
    <property type="molecule type" value="Genomic_DNA"/>
</dbReference>
<dbReference type="InterPro" id="IPR036397">
    <property type="entry name" value="RNaseH_sf"/>
</dbReference>
<gene>
    <name evidence="1" type="ORF">N657DRAFT_674726</name>
</gene>
<reference evidence="1" key="2">
    <citation type="submission" date="2023-05" db="EMBL/GenBank/DDBJ databases">
        <authorList>
            <consortium name="Lawrence Berkeley National Laboratory"/>
            <person name="Steindorff A."/>
            <person name="Hensen N."/>
            <person name="Bonometti L."/>
            <person name="Westerberg I."/>
            <person name="Brannstrom I.O."/>
            <person name="Guillou S."/>
            <person name="Cros-Aarteil S."/>
            <person name="Calhoun S."/>
            <person name="Haridas S."/>
            <person name="Kuo A."/>
            <person name="Mondo S."/>
            <person name="Pangilinan J."/>
            <person name="Riley R."/>
            <person name="Labutti K."/>
            <person name="Andreopoulos B."/>
            <person name="Lipzen A."/>
            <person name="Chen C."/>
            <person name="Yanf M."/>
            <person name="Daum C."/>
            <person name="Ng V."/>
            <person name="Clum A."/>
            <person name="Ohm R."/>
            <person name="Martin F."/>
            <person name="Silar P."/>
            <person name="Natvig D."/>
            <person name="Lalanne C."/>
            <person name="Gautier V."/>
            <person name="Ament-Velasquez S.L."/>
            <person name="Kruys A."/>
            <person name="Hutchinson M.I."/>
            <person name="Powell A.J."/>
            <person name="Barry K."/>
            <person name="Miller A.N."/>
            <person name="Grigoriev I.V."/>
            <person name="Debuchy R."/>
            <person name="Gladieux P."/>
            <person name="Thoren M.H."/>
            <person name="Johannesson H."/>
        </authorList>
    </citation>
    <scope>NUCLEOTIDE SEQUENCE</scope>
    <source>
        <strain evidence="1">CBS 731.68</strain>
    </source>
</reference>
<reference evidence="1" key="1">
    <citation type="journal article" date="2023" name="Mol. Phylogenet. Evol.">
        <title>Genome-scale phylogeny and comparative genomics of the fungal order Sordariales.</title>
        <authorList>
            <person name="Hensen N."/>
            <person name="Bonometti L."/>
            <person name="Westerberg I."/>
            <person name="Brannstrom I.O."/>
            <person name="Guillou S."/>
            <person name="Cros-Aarteil S."/>
            <person name="Calhoun S."/>
            <person name="Haridas S."/>
            <person name="Kuo A."/>
            <person name="Mondo S."/>
            <person name="Pangilinan J."/>
            <person name="Riley R."/>
            <person name="LaButti K."/>
            <person name="Andreopoulos B."/>
            <person name="Lipzen A."/>
            <person name="Chen C."/>
            <person name="Yan M."/>
            <person name="Daum C."/>
            <person name="Ng V."/>
            <person name="Clum A."/>
            <person name="Steindorff A."/>
            <person name="Ohm R.A."/>
            <person name="Martin F."/>
            <person name="Silar P."/>
            <person name="Natvig D.O."/>
            <person name="Lalanne C."/>
            <person name="Gautier V."/>
            <person name="Ament-Velasquez S.L."/>
            <person name="Kruys A."/>
            <person name="Hutchinson M.I."/>
            <person name="Powell A.J."/>
            <person name="Barry K."/>
            <person name="Miller A.N."/>
            <person name="Grigoriev I.V."/>
            <person name="Debuchy R."/>
            <person name="Gladieux P."/>
            <person name="Hiltunen Thoren M."/>
            <person name="Johannesson H."/>
        </authorList>
    </citation>
    <scope>NUCLEOTIDE SEQUENCE</scope>
    <source>
        <strain evidence="1">CBS 731.68</strain>
    </source>
</reference>